<dbReference type="AlphaFoldDB" id="M6UX43"/>
<accession>M6UX43</accession>
<evidence type="ECO:0000256" key="1">
    <source>
        <dbReference type="SAM" id="Phobius"/>
    </source>
</evidence>
<comment type="caution">
    <text evidence="2">The sequence shown here is derived from an EMBL/GenBank/DDBJ whole genome shotgun (WGS) entry which is preliminary data.</text>
</comment>
<dbReference type="Proteomes" id="UP000012153">
    <property type="component" value="Unassembled WGS sequence"/>
</dbReference>
<organism evidence="2 3">
    <name type="scientific">Leptospira noguchii serovar Autumnalis str. ZUN142</name>
    <dbReference type="NCBI Taxonomy" id="1085540"/>
    <lineage>
        <taxon>Bacteria</taxon>
        <taxon>Pseudomonadati</taxon>
        <taxon>Spirochaetota</taxon>
        <taxon>Spirochaetia</taxon>
        <taxon>Leptospirales</taxon>
        <taxon>Leptospiraceae</taxon>
        <taxon>Leptospira</taxon>
    </lineage>
</organism>
<protein>
    <submittedName>
        <fullName evidence="2">Uncharacterized protein</fullName>
    </submittedName>
</protein>
<keyword evidence="1" id="KW-0472">Membrane</keyword>
<feature type="transmembrane region" description="Helical" evidence="1">
    <location>
        <begin position="6"/>
        <end position="22"/>
    </location>
</feature>
<reference evidence="2 3" key="1">
    <citation type="submission" date="2013-01" db="EMBL/GenBank/DDBJ databases">
        <authorList>
            <person name="Harkins D.M."/>
            <person name="Durkin A.S."/>
            <person name="Brinkac L.M."/>
            <person name="Haft D.H."/>
            <person name="Selengut J.D."/>
            <person name="Sanka R."/>
            <person name="DePew J."/>
            <person name="Purushe J."/>
            <person name="Matthias M.A."/>
            <person name="Vinetz J.M."/>
            <person name="Sutton G.G."/>
            <person name="Nierman W.C."/>
            <person name="Fouts D.E."/>
        </authorList>
    </citation>
    <scope>NUCLEOTIDE SEQUENCE [LARGE SCALE GENOMIC DNA]</scope>
    <source>
        <strain evidence="2 3">ZUN142</strain>
    </source>
</reference>
<sequence length="37" mass="4441">MLGNWNFYFIGKNIYLLFALIIQRKIEFLILFNVSST</sequence>
<proteinExistence type="predicted"/>
<keyword evidence="1" id="KW-0812">Transmembrane</keyword>
<keyword evidence="1" id="KW-1133">Transmembrane helix</keyword>
<name>M6UX43_9LEPT</name>
<evidence type="ECO:0000313" key="2">
    <source>
        <dbReference type="EMBL" id="EMO41878.1"/>
    </source>
</evidence>
<gene>
    <name evidence="2" type="ORF">LEP1GSC186_4769</name>
</gene>
<evidence type="ECO:0000313" key="3">
    <source>
        <dbReference type="Proteomes" id="UP000012153"/>
    </source>
</evidence>
<dbReference type="EMBL" id="AHOP02000020">
    <property type="protein sequence ID" value="EMO41878.1"/>
    <property type="molecule type" value="Genomic_DNA"/>
</dbReference>